<evidence type="ECO:0000313" key="10">
    <source>
        <dbReference type="Proteomes" id="UP000034416"/>
    </source>
</evidence>
<reference evidence="9 12" key="4">
    <citation type="submission" date="2018-09" db="EMBL/GenBank/DDBJ databases">
        <title>Metagenome Assembled Genomes from an Advanced Water Purification Facility.</title>
        <authorList>
            <person name="Stamps B.W."/>
            <person name="Spear J.R."/>
        </authorList>
    </citation>
    <scope>NUCLEOTIDE SEQUENCE [LARGE SCALE GENOMIC DNA]</scope>
    <source>
        <strain evidence="9">Bin_29_2</strain>
    </source>
</reference>
<dbReference type="AlphaFoldDB" id="A0A0F5N1G9"/>
<dbReference type="EMBL" id="LASW01000018">
    <property type="protein sequence ID" value="KKC00128.1"/>
    <property type="molecule type" value="Genomic_DNA"/>
</dbReference>
<dbReference type="UniPathway" id="UPA00011"/>
<feature type="domain" description="N-acetyltransferase" evidence="6">
    <location>
        <begin position="34"/>
        <end position="199"/>
    </location>
</feature>
<evidence type="ECO:0000256" key="3">
    <source>
        <dbReference type="ARBA" id="ARBA00020586"/>
    </source>
</evidence>
<dbReference type="Proteomes" id="UP000321797">
    <property type="component" value="Unassembled WGS sequence"/>
</dbReference>
<accession>A0A0F5N1G9</accession>
<dbReference type="RefSeq" id="WP_046188789.1">
    <property type="nucleotide sequence ID" value="NZ_JACKUJ010000045.1"/>
</dbReference>
<reference evidence="8 11" key="3">
    <citation type="submission" date="2016-12" db="EMBL/GenBank/DDBJ databases">
        <title>The new phylogeny of genus Mycobacterium.</title>
        <authorList>
            <person name="Tortoli E."/>
            <person name="Trovato A."/>
            <person name="Cirillo D.M."/>
        </authorList>
    </citation>
    <scope>NUCLEOTIDE SEQUENCE [LARGE SCALE GENOMIC DNA]</scope>
    <source>
        <strain evidence="8 11">DSM 44942</strain>
    </source>
</reference>
<dbReference type="EMBL" id="SSGD01000002">
    <property type="protein sequence ID" value="TXI60600.1"/>
    <property type="molecule type" value="Genomic_DNA"/>
</dbReference>
<evidence type="ECO:0000256" key="4">
    <source>
        <dbReference type="ARBA" id="ARBA00023251"/>
    </source>
</evidence>
<evidence type="ECO:0000259" key="6">
    <source>
        <dbReference type="PROSITE" id="PS51186"/>
    </source>
</evidence>
<evidence type="ECO:0000313" key="8">
    <source>
        <dbReference type="EMBL" id="ORA00827.1"/>
    </source>
</evidence>
<dbReference type="OrthoDB" id="9087497at2"/>
<dbReference type="Pfam" id="PF13523">
    <property type="entry name" value="Acetyltransf_8"/>
    <property type="match status" value="1"/>
</dbReference>
<comment type="function">
    <text evidence="1">Acyltransferase required for the direct transfer of medium- to long-chain fatty acyl moieties from a carrier protein (MbtL) on to the epsilon-amino group of lysine residue in the mycobactin core.</text>
</comment>
<evidence type="ECO:0000313" key="11">
    <source>
        <dbReference type="Proteomes" id="UP000192327"/>
    </source>
</evidence>
<gene>
    <name evidence="8" type="ORF">BST15_01635</name>
    <name evidence="9" type="ORF">E6Q54_00395</name>
    <name evidence="7" type="ORF">WR43_06605</name>
</gene>
<dbReference type="SUPFAM" id="SSF55729">
    <property type="entry name" value="Acyl-CoA N-acyltransferases (Nat)"/>
    <property type="match status" value="1"/>
</dbReference>
<keyword evidence="11" id="KW-1185">Reference proteome</keyword>
<evidence type="ECO:0000256" key="2">
    <source>
        <dbReference type="ARBA" id="ARBA00005102"/>
    </source>
</evidence>
<protein>
    <recommendedName>
        <fullName evidence="3">Lysine N-acyltransferase MbtK</fullName>
    </recommendedName>
    <alternativeName>
        <fullName evidence="5">Mycobactin synthase protein K</fullName>
    </alternativeName>
</protein>
<organism evidence="7 10">
    <name type="scientific">Mycolicibacter arupensis</name>
    <dbReference type="NCBI Taxonomy" id="342002"/>
    <lineage>
        <taxon>Bacteria</taxon>
        <taxon>Bacillati</taxon>
        <taxon>Actinomycetota</taxon>
        <taxon>Actinomycetes</taxon>
        <taxon>Mycobacteriales</taxon>
        <taxon>Mycobacteriaceae</taxon>
        <taxon>Mycolicibacter</taxon>
    </lineage>
</organism>
<evidence type="ECO:0000313" key="7">
    <source>
        <dbReference type="EMBL" id="KKC00128.1"/>
    </source>
</evidence>
<dbReference type="EMBL" id="MVHH01000002">
    <property type="protein sequence ID" value="ORA00827.1"/>
    <property type="molecule type" value="Genomic_DNA"/>
</dbReference>
<dbReference type="InterPro" id="IPR016181">
    <property type="entry name" value="Acyl_CoA_acyltransferase"/>
</dbReference>
<evidence type="ECO:0000256" key="1">
    <source>
        <dbReference type="ARBA" id="ARBA00003818"/>
    </source>
</evidence>
<dbReference type="InterPro" id="IPR000182">
    <property type="entry name" value="GNAT_dom"/>
</dbReference>
<proteinExistence type="predicted"/>
<comment type="caution">
    <text evidence="7">The sequence shown here is derived from an EMBL/GenBank/DDBJ whole genome shotgun (WGS) entry which is preliminary data.</text>
</comment>
<dbReference type="GO" id="GO:0016410">
    <property type="term" value="F:N-acyltransferase activity"/>
    <property type="evidence" value="ECO:0007669"/>
    <property type="project" value="TreeGrafter"/>
</dbReference>
<keyword evidence="4" id="KW-0046">Antibiotic resistance</keyword>
<dbReference type="Proteomes" id="UP000034416">
    <property type="component" value="Unassembled WGS sequence"/>
</dbReference>
<dbReference type="SMART" id="SM01006">
    <property type="entry name" value="AlcB"/>
    <property type="match status" value="1"/>
</dbReference>
<name>A0A0F5N1G9_9MYCO</name>
<evidence type="ECO:0000313" key="12">
    <source>
        <dbReference type="Proteomes" id="UP000321797"/>
    </source>
</evidence>
<reference evidence="7" key="2">
    <citation type="submission" date="2015-04" db="EMBL/GenBank/DDBJ databases">
        <title>Genome sequence of Mycobacterium arupense strain GUC1.</title>
        <authorList>
            <person name="Greninger A.L."/>
            <person name="Cunningham G."/>
            <person name="Chiu C.Y."/>
            <person name="Miller S."/>
        </authorList>
    </citation>
    <scope>NUCLEOTIDE SEQUENCE</scope>
    <source>
        <strain evidence="7">GUC1</strain>
    </source>
</reference>
<dbReference type="InterPro" id="IPR019432">
    <property type="entry name" value="Acyltransferase_MbtK/IucB-like"/>
</dbReference>
<dbReference type="STRING" id="342002.BST15_01635"/>
<dbReference type="Proteomes" id="UP000192327">
    <property type="component" value="Unassembled WGS sequence"/>
</dbReference>
<dbReference type="PANTHER" id="PTHR31438">
    <property type="entry name" value="LYSINE N-ACYLTRANSFERASE C17G9.06C-RELATED"/>
    <property type="match status" value="1"/>
</dbReference>
<evidence type="ECO:0000256" key="5">
    <source>
        <dbReference type="ARBA" id="ARBA00031122"/>
    </source>
</evidence>
<dbReference type="PROSITE" id="PS51186">
    <property type="entry name" value="GNAT"/>
    <property type="match status" value="1"/>
</dbReference>
<dbReference type="Gene3D" id="3.40.630.30">
    <property type="match status" value="1"/>
</dbReference>
<evidence type="ECO:0000313" key="9">
    <source>
        <dbReference type="EMBL" id="TXI60600.1"/>
    </source>
</evidence>
<comment type="pathway">
    <text evidence="2">Siderophore biosynthesis; mycobactin biosynthesis.</text>
</comment>
<sequence length="209" mass="23590">MTDAANIVPRERTDIPDEVRRVPAPPVPALAAPYSIRVADPDADAEMVSEWMNRPHLAETWESAWPPERWHAYLSALVAGSFTRPLIVSRHGQDSGYIELYRASKDSISKYYDAHPYDLGMHGAVADLAAVNRGFAAILLPRAMKSVFELEPQCRRMMFEPEYRNTAMRRLAEYVGGTFLGEHDMGYRRMALYGVLRYPEDDPLSNSSA</sequence>
<reference evidence="10" key="1">
    <citation type="submission" date="2015-04" db="EMBL/GenBank/DDBJ databases">
        <title>Genome sequence of Mycobacterium arupense GUC1.</title>
        <authorList>
            <person name="Greninger A.L."/>
            <person name="Cunningham G."/>
            <person name="Chiu C.Y."/>
            <person name="Miller S."/>
        </authorList>
    </citation>
    <scope>NUCLEOTIDE SEQUENCE [LARGE SCALE GENOMIC DNA]</scope>
    <source>
        <strain evidence="10">GUC1</strain>
    </source>
</reference>
<keyword evidence="9" id="KW-0808">Transferase</keyword>
<dbReference type="GO" id="GO:0046677">
    <property type="term" value="P:response to antibiotic"/>
    <property type="evidence" value="ECO:0007669"/>
    <property type="project" value="UniProtKB-KW"/>
</dbReference>
<dbReference type="PANTHER" id="PTHR31438:SF1">
    <property type="entry name" value="LYSINE N-ACYLTRANSFERASE C17G9.06C-RELATED"/>
    <property type="match status" value="1"/>
</dbReference>
<dbReference type="PATRIC" id="fig|342002.3.peg.278"/>
<dbReference type="GO" id="GO:0019290">
    <property type="term" value="P:siderophore biosynthetic process"/>
    <property type="evidence" value="ECO:0007669"/>
    <property type="project" value="InterPro"/>
</dbReference>